<comment type="caution">
    <text evidence="2">The sequence shown here is derived from an EMBL/GenBank/DDBJ whole genome shotgun (WGS) entry which is preliminary data.</text>
</comment>
<reference evidence="2 3" key="1">
    <citation type="journal article" date="2019" name="Int. J. Syst. Evol. Microbiol.">
        <title>The Global Catalogue of Microorganisms (GCM) 10K type strain sequencing project: providing services to taxonomists for standard genome sequencing and annotation.</title>
        <authorList>
            <consortium name="The Broad Institute Genomics Platform"/>
            <consortium name="The Broad Institute Genome Sequencing Center for Infectious Disease"/>
            <person name="Wu L."/>
            <person name="Ma J."/>
        </authorList>
    </citation>
    <scope>NUCLEOTIDE SEQUENCE [LARGE SCALE GENOMIC DNA]</scope>
    <source>
        <strain evidence="2 3">LMG 29247</strain>
    </source>
</reference>
<dbReference type="Proteomes" id="UP001596383">
    <property type="component" value="Unassembled WGS sequence"/>
</dbReference>
<dbReference type="AlphaFoldDB" id="A0ABD5SIU4"/>
<dbReference type="EMBL" id="JBHSWV010000120">
    <property type="protein sequence ID" value="MFC6764968.1"/>
    <property type="molecule type" value="Genomic_DNA"/>
</dbReference>
<evidence type="ECO:0000256" key="1">
    <source>
        <dbReference type="SAM" id="MobiDB-lite"/>
    </source>
</evidence>
<evidence type="ECO:0000313" key="2">
    <source>
        <dbReference type="EMBL" id="MFC6764968.1"/>
    </source>
</evidence>
<feature type="region of interest" description="Disordered" evidence="1">
    <location>
        <begin position="44"/>
        <end position="66"/>
    </location>
</feature>
<feature type="compositionally biased region" description="Low complexity" evidence="1">
    <location>
        <begin position="57"/>
        <end position="66"/>
    </location>
</feature>
<sequence length="66" mass="7603">MMRGTLFGRNRAEWFLVLEAMYDLQITLNPDNLFGDDQYTNAEFIDQAPEEDEETGTLDGLLETLD</sequence>
<gene>
    <name evidence="2" type="ORF">ACFQE6_08065</name>
</gene>
<proteinExistence type="predicted"/>
<accession>A0ABD5SIU4</accession>
<name>A0ABD5SIU4_9EURY</name>
<evidence type="ECO:0000313" key="3">
    <source>
        <dbReference type="Proteomes" id="UP001596383"/>
    </source>
</evidence>
<keyword evidence="3" id="KW-1185">Reference proteome</keyword>
<organism evidence="2 3">
    <name type="scientific">Natrinema soli</name>
    <dbReference type="NCBI Taxonomy" id="1930624"/>
    <lineage>
        <taxon>Archaea</taxon>
        <taxon>Methanobacteriati</taxon>
        <taxon>Methanobacteriota</taxon>
        <taxon>Stenosarchaea group</taxon>
        <taxon>Halobacteria</taxon>
        <taxon>Halobacteriales</taxon>
        <taxon>Natrialbaceae</taxon>
        <taxon>Natrinema</taxon>
    </lineage>
</organism>
<protein>
    <submittedName>
        <fullName evidence="2">Uncharacterized protein</fullName>
    </submittedName>
</protein>